<dbReference type="Gene3D" id="2.40.100.10">
    <property type="entry name" value="Cyclophilin-like"/>
    <property type="match status" value="1"/>
</dbReference>
<dbReference type="PROSITE" id="PS50072">
    <property type="entry name" value="CSA_PPIASE_2"/>
    <property type="match status" value="1"/>
</dbReference>
<keyword evidence="6" id="KW-1185">Reference proteome</keyword>
<dbReference type="CDD" id="cd00317">
    <property type="entry name" value="cyclophilin"/>
    <property type="match status" value="1"/>
</dbReference>
<evidence type="ECO:0000313" key="5">
    <source>
        <dbReference type="EMBL" id="AKB53985.1"/>
    </source>
</evidence>
<organism evidence="5 6">
    <name type="scientific">Methanosarcina barkeri MS</name>
    <dbReference type="NCBI Taxonomy" id="1434108"/>
    <lineage>
        <taxon>Archaea</taxon>
        <taxon>Methanobacteriati</taxon>
        <taxon>Methanobacteriota</taxon>
        <taxon>Stenosarchaea group</taxon>
        <taxon>Methanomicrobia</taxon>
        <taxon>Methanosarcinales</taxon>
        <taxon>Methanosarcinaceae</taxon>
        <taxon>Methanosarcina</taxon>
    </lineage>
</organism>
<dbReference type="PIRSF" id="PIRSF001467">
    <property type="entry name" value="Peptidylpro_ismrse"/>
    <property type="match status" value="1"/>
</dbReference>
<dbReference type="EC" id="5.2.1.8" evidence="1"/>
<dbReference type="Proteomes" id="UP000033033">
    <property type="component" value="Chromosome"/>
</dbReference>
<dbReference type="InterPro" id="IPR044666">
    <property type="entry name" value="Cyclophilin_A-like"/>
</dbReference>
<dbReference type="PRINTS" id="PR00153">
    <property type="entry name" value="CSAPPISMRASE"/>
</dbReference>
<reference evidence="5 6" key="1">
    <citation type="submission" date="2014-07" db="EMBL/GenBank/DDBJ databases">
        <title>Methanogenic archaea and the global carbon cycle.</title>
        <authorList>
            <person name="Henriksen J.R."/>
            <person name="Luke J."/>
            <person name="Reinhart S."/>
            <person name="Benedict M.N."/>
            <person name="Youngblut N.D."/>
            <person name="Metcalf M.E."/>
            <person name="Whitaker R.J."/>
            <person name="Metcalf W.W."/>
        </authorList>
    </citation>
    <scope>NUCLEOTIDE SEQUENCE [LARGE SCALE GENOMIC DNA]</scope>
    <source>
        <strain evidence="5 6">MS</strain>
    </source>
</reference>
<dbReference type="GO" id="GO:0006457">
    <property type="term" value="P:protein folding"/>
    <property type="evidence" value="ECO:0007669"/>
    <property type="project" value="InterPro"/>
</dbReference>
<accession>A0A0E3QTX4</accession>
<dbReference type="Pfam" id="PF00160">
    <property type="entry name" value="Pro_isomerase"/>
    <property type="match status" value="1"/>
</dbReference>
<dbReference type="PROSITE" id="PS00170">
    <property type="entry name" value="CSA_PPIASE_1"/>
    <property type="match status" value="1"/>
</dbReference>
<evidence type="ECO:0000256" key="1">
    <source>
        <dbReference type="ARBA" id="ARBA00013194"/>
    </source>
</evidence>
<evidence type="ECO:0000259" key="4">
    <source>
        <dbReference type="PROSITE" id="PS50072"/>
    </source>
</evidence>
<dbReference type="STRING" id="1434108.MSBRM_0987"/>
<dbReference type="GeneID" id="24844207"/>
<dbReference type="InterPro" id="IPR002130">
    <property type="entry name" value="Cyclophilin-type_PPIase_dom"/>
</dbReference>
<sequence length="155" mass="17025">MAVWKGKKVVLNTTMGDITIELFEDMPITAGNFAKLVDKGFYDGVVFHRVIDKFMIQGGDPTGTGMGGPGYEIPDEFTNHNRNDRGTLSMANAGPNTGGSQFFINLVNNNYLDKMHPVFGKVVDGMDVVDSIGKVKTDRQDRPKTEVKIIKAELV</sequence>
<evidence type="ECO:0000256" key="2">
    <source>
        <dbReference type="ARBA" id="ARBA00023110"/>
    </source>
</evidence>
<proteinExistence type="predicted"/>
<dbReference type="InterPro" id="IPR029000">
    <property type="entry name" value="Cyclophilin-like_dom_sf"/>
</dbReference>
<dbReference type="HOGENOM" id="CLU_012062_16_3_2"/>
<evidence type="ECO:0000313" key="6">
    <source>
        <dbReference type="Proteomes" id="UP000033033"/>
    </source>
</evidence>
<dbReference type="RefSeq" id="WP_048123091.1">
    <property type="nucleotide sequence ID" value="NZ_CP009528.1"/>
</dbReference>
<keyword evidence="3 5" id="KW-0413">Isomerase</keyword>
<dbReference type="InterPro" id="IPR024936">
    <property type="entry name" value="Cyclophilin-type_PPIase"/>
</dbReference>
<dbReference type="SUPFAM" id="SSF50891">
    <property type="entry name" value="Cyclophilin-like"/>
    <property type="match status" value="1"/>
</dbReference>
<dbReference type="EMBL" id="CP009528">
    <property type="protein sequence ID" value="AKB53985.1"/>
    <property type="molecule type" value="Genomic_DNA"/>
</dbReference>
<keyword evidence="2" id="KW-0697">Rotamase</keyword>
<evidence type="ECO:0000256" key="3">
    <source>
        <dbReference type="ARBA" id="ARBA00023235"/>
    </source>
</evidence>
<feature type="domain" description="PPIase cyclophilin-type" evidence="4">
    <location>
        <begin position="12"/>
        <end position="154"/>
    </location>
</feature>
<dbReference type="KEGG" id="mby:MSBRM_0987"/>
<dbReference type="InterPro" id="IPR020892">
    <property type="entry name" value="Cyclophilin-type_PPIase_CS"/>
</dbReference>
<name>A0A0E3QTX4_METBA</name>
<dbReference type="PANTHER" id="PTHR45625:SF4">
    <property type="entry name" value="PEPTIDYLPROLYL ISOMERASE DOMAIN AND WD REPEAT-CONTAINING PROTEIN 1"/>
    <property type="match status" value="1"/>
</dbReference>
<dbReference type="PANTHER" id="PTHR45625">
    <property type="entry name" value="PEPTIDYL-PROLYL CIS-TRANS ISOMERASE-RELATED"/>
    <property type="match status" value="1"/>
</dbReference>
<gene>
    <name evidence="5" type="ORF">MSBRM_0987</name>
</gene>
<protein>
    <recommendedName>
        <fullName evidence="1">peptidylprolyl isomerase</fullName>
        <ecNumber evidence="1">5.2.1.8</ecNumber>
    </recommendedName>
</protein>
<dbReference type="GO" id="GO:0003755">
    <property type="term" value="F:peptidyl-prolyl cis-trans isomerase activity"/>
    <property type="evidence" value="ECO:0007669"/>
    <property type="project" value="UniProtKB-KW"/>
</dbReference>
<dbReference type="AlphaFoldDB" id="A0A0E3QTX4"/>
<dbReference type="PATRIC" id="fig|1434108.4.peg.1201"/>